<evidence type="ECO:0000313" key="1">
    <source>
        <dbReference type="EMBL" id="KLU90723.1"/>
    </source>
</evidence>
<protein>
    <submittedName>
        <fullName evidence="1 2">Uncharacterized protein</fullName>
    </submittedName>
</protein>
<accession>A0A0C4ECY6</accession>
<gene>
    <name evidence="1" type="ORF">MAPG_10575</name>
</gene>
<reference evidence="2" key="5">
    <citation type="submission" date="2015-06" db="UniProtKB">
        <authorList>
            <consortium name="EnsemblFungi"/>
        </authorList>
    </citation>
    <scope>IDENTIFICATION</scope>
    <source>
        <strain evidence="2">ATCC 64411</strain>
    </source>
</reference>
<dbReference type="VEuPathDB" id="FungiDB:MAPG_10575"/>
<keyword evidence="3" id="KW-1185">Reference proteome</keyword>
<organism evidence="2 3">
    <name type="scientific">Magnaporthiopsis poae (strain ATCC 64411 / 73-15)</name>
    <name type="common">Kentucky bluegrass fungus</name>
    <name type="synonym">Magnaporthe poae</name>
    <dbReference type="NCBI Taxonomy" id="644358"/>
    <lineage>
        <taxon>Eukaryota</taxon>
        <taxon>Fungi</taxon>
        <taxon>Dikarya</taxon>
        <taxon>Ascomycota</taxon>
        <taxon>Pezizomycotina</taxon>
        <taxon>Sordariomycetes</taxon>
        <taxon>Sordariomycetidae</taxon>
        <taxon>Magnaporthales</taxon>
        <taxon>Magnaporthaceae</taxon>
        <taxon>Magnaporthiopsis</taxon>
    </lineage>
</organism>
<proteinExistence type="predicted"/>
<reference evidence="1" key="3">
    <citation type="submission" date="2011-03" db="EMBL/GenBank/DDBJ databases">
        <title>Annotation of Magnaporthe poae ATCC 64411.</title>
        <authorList>
            <person name="Ma L.-J."/>
            <person name="Dead R."/>
            <person name="Young S.K."/>
            <person name="Zeng Q."/>
            <person name="Gargeya S."/>
            <person name="Fitzgerald M."/>
            <person name="Haas B."/>
            <person name="Abouelleil A."/>
            <person name="Alvarado L."/>
            <person name="Arachchi H.M."/>
            <person name="Berlin A."/>
            <person name="Brown A."/>
            <person name="Chapman S.B."/>
            <person name="Chen Z."/>
            <person name="Dunbar C."/>
            <person name="Freedman E."/>
            <person name="Gearin G."/>
            <person name="Gellesch M."/>
            <person name="Goldberg J."/>
            <person name="Griggs A."/>
            <person name="Gujja S."/>
            <person name="Heiman D."/>
            <person name="Howarth C."/>
            <person name="Larson L."/>
            <person name="Lui A."/>
            <person name="MacDonald P.J.P."/>
            <person name="Mehta T."/>
            <person name="Montmayeur A."/>
            <person name="Murphy C."/>
            <person name="Neiman D."/>
            <person name="Pearson M."/>
            <person name="Priest M."/>
            <person name="Roberts A."/>
            <person name="Saif S."/>
            <person name="Shea T."/>
            <person name="Shenoy N."/>
            <person name="Sisk P."/>
            <person name="Stolte C."/>
            <person name="Sykes S."/>
            <person name="Yandava C."/>
            <person name="Wortman J."/>
            <person name="Nusbaum C."/>
            <person name="Birren B."/>
        </authorList>
    </citation>
    <scope>NUCLEOTIDE SEQUENCE</scope>
    <source>
        <strain evidence="1">ATCC 64411</strain>
    </source>
</reference>
<dbReference type="EMBL" id="ADBL01002362">
    <property type="status" value="NOT_ANNOTATED_CDS"/>
    <property type="molecule type" value="Genomic_DNA"/>
</dbReference>
<reference evidence="1" key="1">
    <citation type="submission" date="2010-05" db="EMBL/GenBank/DDBJ databases">
        <title>The Genome Sequence of Magnaporthe poae strain ATCC 64411.</title>
        <authorList>
            <consortium name="The Broad Institute Genome Sequencing Platform"/>
            <consortium name="Broad Institute Genome Sequencing Center for Infectious Disease"/>
            <person name="Ma L.-J."/>
            <person name="Dead R."/>
            <person name="Young S."/>
            <person name="Zeng Q."/>
            <person name="Koehrsen M."/>
            <person name="Alvarado L."/>
            <person name="Berlin A."/>
            <person name="Chapman S.B."/>
            <person name="Chen Z."/>
            <person name="Freedman E."/>
            <person name="Gellesch M."/>
            <person name="Goldberg J."/>
            <person name="Griggs A."/>
            <person name="Gujja S."/>
            <person name="Heilman E.R."/>
            <person name="Heiman D."/>
            <person name="Hepburn T."/>
            <person name="Howarth C."/>
            <person name="Jen D."/>
            <person name="Larson L."/>
            <person name="Mehta T."/>
            <person name="Neiman D."/>
            <person name="Pearson M."/>
            <person name="Roberts A."/>
            <person name="Saif S."/>
            <person name="Shea T."/>
            <person name="Shenoy N."/>
            <person name="Sisk P."/>
            <person name="Stolte C."/>
            <person name="Sykes S."/>
            <person name="Walk T."/>
            <person name="White J."/>
            <person name="Yandava C."/>
            <person name="Haas B."/>
            <person name="Nusbaum C."/>
            <person name="Birren B."/>
        </authorList>
    </citation>
    <scope>NUCLEOTIDE SEQUENCE</scope>
    <source>
        <strain evidence="1">ATCC 64411</strain>
    </source>
</reference>
<dbReference type="Proteomes" id="UP000011715">
    <property type="component" value="Unassembled WGS sequence"/>
</dbReference>
<name>A0A0C4ECY6_MAGP6</name>
<reference evidence="2" key="4">
    <citation type="journal article" date="2015" name="G3 (Bethesda)">
        <title>Genome sequences of three phytopathogenic species of the Magnaporthaceae family of fungi.</title>
        <authorList>
            <person name="Okagaki L.H."/>
            <person name="Nunes C.C."/>
            <person name="Sailsbery J."/>
            <person name="Clay B."/>
            <person name="Brown D."/>
            <person name="John T."/>
            <person name="Oh Y."/>
            <person name="Young N."/>
            <person name="Fitzgerald M."/>
            <person name="Haas B.J."/>
            <person name="Zeng Q."/>
            <person name="Young S."/>
            <person name="Adiconis X."/>
            <person name="Fan L."/>
            <person name="Levin J.Z."/>
            <person name="Mitchell T.K."/>
            <person name="Okubara P.A."/>
            <person name="Farman M.L."/>
            <person name="Kohn L.M."/>
            <person name="Birren B."/>
            <person name="Ma L.-J."/>
            <person name="Dean R.A."/>
        </authorList>
    </citation>
    <scope>NUCLEOTIDE SEQUENCE</scope>
    <source>
        <strain evidence="2">ATCC 64411 / 73-15</strain>
    </source>
</reference>
<dbReference type="EnsemblFungi" id="MAPG_10575T0">
    <property type="protein sequence ID" value="MAPG_10575T0"/>
    <property type="gene ID" value="MAPG_10575"/>
</dbReference>
<evidence type="ECO:0000313" key="3">
    <source>
        <dbReference type="Proteomes" id="UP000011715"/>
    </source>
</evidence>
<sequence>MSGGVVPVDDEVPKVDTMHMTAGEMYGMTAIASLVGHGCTLSSWAKNPVEYLVVCEKTYRHPEVSEVIANVRSGASSTCKWALTDPTRDVNPIEPTNKYMAEAAVYSKKGPLCVYTNVATVEARYHSMESDF</sequence>
<dbReference type="AlphaFoldDB" id="A0A0C4ECY6"/>
<evidence type="ECO:0000313" key="2">
    <source>
        <dbReference type="EnsemblFungi" id="MAPG_10575T0"/>
    </source>
</evidence>
<dbReference type="EMBL" id="GL876975">
    <property type="protein sequence ID" value="KLU90723.1"/>
    <property type="molecule type" value="Genomic_DNA"/>
</dbReference>
<reference evidence="3" key="2">
    <citation type="submission" date="2010-05" db="EMBL/GenBank/DDBJ databases">
        <title>The genome sequence of Magnaporthe poae strain ATCC 64411.</title>
        <authorList>
            <person name="Ma L.-J."/>
            <person name="Dead R."/>
            <person name="Young S."/>
            <person name="Zeng Q."/>
            <person name="Koehrsen M."/>
            <person name="Alvarado L."/>
            <person name="Berlin A."/>
            <person name="Chapman S.B."/>
            <person name="Chen Z."/>
            <person name="Freedman E."/>
            <person name="Gellesch M."/>
            <person name="Goldberg J."/>
            <person name="Griggs A."/>
            <person name="Gujja S."/>
            <person name="Heilman E.R."/>
            <person name="Heiman D."/>
            <person name="Hepburn T."/>
            <person name="Howarth C."/>
            <person name="Jen D."/>
            <person name="Larson L."/>
            <person name="Mehta T."/>
            <person name="Neiman D."/>
            <person name="Pearson M."/>
            <person name="Roberts A."/>
            <person name="Saif S."/>
            <person name="Shea T."/>
            <person name="Shenoy N."/>
            <person name="Sisk P."/>
            <person name="Stolte C."/>
            <person name="Sykes S."/>
            <person name="Walk T."/>
            <person name="White J."/>
            <person name="Yandava C."/>
            <person name="Haas B."/>
            <person name="Nusbaum C."/>
            <person name="Birren B."/>
        </authorList>
    </citation>
    <scope>NUCLEOTIDE SEQUENCE [LARGE SCALE GENOMIC DNA]</scope>
    <source>
        <strain evidence="3">ATCC 64411 / 73-15</strain>
    </source>
</reference>